<comment type="caution">
    <text evidence="1">The sequence shown here is derived from an EMBL/GenBank/DDBJ whole genome shotgun (WGS) entry which is preliminary data.</text>
</comment>
<dbReference type="RefSeq" id="WP_100788095.1">
    <property type="nucleotide sequence ID" value="NZ_NPDU01000025.1"/>
</dbReference>
<dbReference type="InterPro" id="IPR024078">
    <property type="entry name" value="LmbE-like_dom_sf"/>
</dbReference>
<evidence type="ECO:0000313" key="2">
    <source>
        <dbReference type="Proteomes" id="UP000232149"/>
    </source>
</evidence>
<dbReference type="Proteomes" id="UP000232149">
    <property type="component" value="Unassembled WGS sequence"/>
</dbReference>
<organism evidence="1 2">
    <name type="scientific">Leptospira adleri</name>
    <dbReference type="NCBI Taxonomy" id="2023186"/>
    <lineage>
        <taxon>Bacteria</taxon>
        <taxon>Pseudomonadati</taxon>
        <taxon>Spirochaetota</taxon>
        <taxon>Spirochaetia</taxon>
        <taxon>Leptospirales</taxon>
        <taxon>Leptospiraceae</taxon>
        <taxon>Leptospira</taxon>
    </lineage>
</organism>
<dbReference type="Pfam" id="PF02585">
    <property type="entry name" value="PIG-L"/>
    <property type="match status" value="1"/>
</dbReference>
<accession>A0ABX4NYG6</accession>
<dbReference type="InterPro" id="IPR003737">
    <property type="entry name" value="GlcNAc_PI_deacetylase-related"/>
</dbReference>
<name>A0ABX4NYG6_9LEPT</name>
<proteinExistence type="predicted"/>
<keyword evidence="2" id="KW-1185">Reference proteome</keyword>
<gene>
    <name evidence="1" type="ORF">CH376_11255</name>
</gene>
<dbReference type="PANTHER" id="PTHR12993:SF30">
    <property type="entry name" value="N-ACETYL-ALPHA-D-GLUCOSAMINYL L-MALATE DEACETYLASE 1"/>
    <property type="match status" value="1"/>
</dbReference>
<sequence>MKKTILTIAAHPDDEILGCGATMARLAAEGCEVHILILAEGLTSRQDTRDRKSNLKELSELAQTAVLAGKEVGAKTVEVLDFPDNRMDSIDRLDIIKVIEKKIDEIKPRVIFTHNKNDLNIDHRVVCDSVITACRPLPDQTVKEIYFFEVPSSTEWQIGSSSDLFLPNYFVAIEDKYLQKKMDALKIYDSEMRAFPHSRSLEAVKALATWRGASVGHNAAEAFSVGRIFVS</sequence>
<dbReference type="PANTHER" id="PTHR12993">
    <property type="entry name" value="N-ACETYLGLUCOSAMINYL-PHOSPHATIDYLINOSITOL DE-N-ACETYLASE-RELATED"/>
    <property type="match status" value="1"/>
</dbReference>
<dbReference type="Gene3D" id="3.40.50.10320">
    <property type="entry name" value="LmbE-like"/>
    <property type="match status" value="1"/>
</dbReference>
<dbReference type="SUPFAM" id="SSF102588">
    <property type="entry name" value="LmbE-like"/>
    <property type="match status" value="1"/>
</dbReference>
<dbReference type="EMBL" id="NPDU01000025">
    <property type="protein sequence ID" value="PJZ61817.1"/>
    <property type="molecule type" value="Genomic_DNA"/>
</dbReference>
<reference evidence="1 2" key="1">
    <citation type="submission" date="2017-07" db="EMBL/GenBank/DDBJ databases">
        <title>Leptospira spp. isolated from tropical soils.</title>
        <authorList>
            <person name="Thibeaux R."/>
            <person name="Iraola G."/>
            <person name="Ferres I."/>
            <person name="Bierque E."/>
            <person name="Girault D."/>
            <person name="Soupe-Gilbert M.-E."/>
            <person name="Picardeau M."/>
            <person name="Goarant C."/>
        </authorList>
    </citation>
    <scope>NUCLEOTIDE SEQUENCE [LARGE SCALE GENOMIC DNA]</scope>
    <source>
        <strain evidence="1 2">FH2-B-D1</strain>
    </source>
</reference>
<protein>
    <submittedName>
        <fullName evidence="1">GlcNAc-PI de-N-acetylase</fullName>
    </submittedName>
</protein>
<evidence type="ECO:0000313" key="1">
    <source>
        <dbReference type="EMBL" id="PJZ61817.1"/>
    </source>
</evidence>